<accession>A0A7C9HPH3</accession>
<feature type="chain" id="PRO_5028797264" description="LTD domain-containing protein" evidence="2">
    <location>
        <begin position="27"/>
        <end position="642"/>
    </location>
</feature>
<dbReference type="GO" id="GO:0008237">
    <property type="term" value="F:metallopeptidase activity"/>
    <property type="evidence" value="ECO:0007669"/>
    <property type="project" value="InterPro"/>
</dbReference>
<feature type="domain" description="LTD" evidence="3">
    <location>
        <begin position="44"/>
        <end position="190"/>
    </location>
</feature>
<dbReference type="Gene3D" id="3.40.390.10">
    <property type="entry name" value="Collagenase (Catalytic Domain)"/>
    <property type="match status" value="1"/>
</dbReference>
<organism evidence="4 5">
    <name type="scientific">Deinococcus arboris</name>
    <dbReference type="NCBI Taxonomy" id="2682977"/>
    <lineage>
        <taxon>Bacteria</taxon>
        <taxon>Thermotogati</taxon>
        <taxon>Deinococcota</taxon>
        <taxon>Deinococci</taxon>
        <taxon>Deinococcales</taxon>
        <taxon>Deinococcaceae</taxon>
        <taxon>Deinococcus</taxon>
    </lineage>
</organism>
<protein>
    <recommendedName>
        <fullName evidence="3">LTD domain-containing protein</fullName>
    </recommendedName>
</protein>
<evidence type="ECO:0000313" key="4">
    <source>
        <dbReference type="EMBL" id="MVN85227.1"/>
    </source>
</evidence>
<evidence type="ECO:0000259" key="3">
    <source>
        <dbReference type="PROSITE" id="PS51841"/>
    </source>
</evidence>
<evidence type="ECO:0000256" key="1">
    <source>
        <dbReference type="SAM" id="MobiDB-lite"/>
    </source>
</evidence>
<comment type="caution">
    <text evidence="4">The sequence shown here is derived from an EMBL/GenBank/DDBJ whole genome shotgun (WGS) entry which is preliminary data.</text>
</comment>
<feature type="region of interest" description="Disordered" evidence="1">
    <location>
        <begin position="618"/>
        <end position="642"/>
    </location>
</feature>
<dbReference type="EMBL" id="WQLB01000001">
    <property type="protein sequence ID" value="MVN85227.1"/>
    <property type="molecule type" value="Genomic_DNA"/>
</dbReference>
<dbReference type="InterPro" id="IPR024079">
    <property type="entry name" value="MetalloPept_cat_dom_sf"/>
</dbReference>
<feature type="region of interest" description="Disordered" evidence="1">
    <location>
        <begin position="24"/>
        <end position="50"/>
    </location>
</feature>
<keyword evidence="5" id="KW-1185">Reference proteome</keyword>
<evidence type="ECO:0000256" key="2">
    <source>
        <dbReference type="SAM" id="SignalP"/>
    </source>
</evidence>
<keyword evidence="2" id="KW-0732">Signal</keyword>
<dbReference type="SUPFAM" id="SSF55486">
    <property type="entry name" value="Metalloproteases ('zincins'), catalytic domain"/>
    <property type="match status" value="1"/>
</dbReference>
<sequence length="642" mass="69557">MSARRTLLPLTLILLLAACQPTPVTPPEPVPTPPPVPSNPPVPSGPSVRTSDLRISELSTSWFSDSAAWVEVYNGTAQPISLKDYALRAYSSQRVAPYNDEFTPRSYPLPDVTVAPGEYLMIGGQGLPSFQNNIRPEAKQIYVHDGDWIPNWYQSGFAELTRAGATVDFIRFGEADAEPLTAAAWTGPNAEAMPAGEERHGRALSRNLTLADTNSAADWTPNLWLTPFGPNNVPQYAADLDLDGLPDTAEAEGARYGALDVYALGARAGVRDLFIELDHMPSQDAATTPRQEALDKVVAAFAARGIAVHFDTGSLFGAKYNLGGGNAVPFKACVDLFPSEAQVAGGCADLYTLKATAQSPLRRNVFHYLLFASSRQADGLAGSSGVAEISGNDLVVSLGGWGLDDLTSNRRNALVNIQASTLMHELGHNLGLRHGGFEDGPNFKPNYLSIMNYAYQLNGLPLNPAAQGAEQHWQYNLSRDARQRFGLFGRCDIDNGPCSSAFRLDYSDGSGAVFNENALNERAGLGRGNFNIDWNLNGVIDDAPVKADVTFDTDNAGRPAPAYTTYLRDHDDWGNLNLSFTRYWGGNNPGVTRLNAPSQEEHAHDDHDDAVPLFDAFQSDRQQASVEPRPTPELLADLRDLR</sequence>
<dbReference type="InterPro" id="IPR001322">
    <property type="entry name" value="Lamin_tail_dom"/>
</dbReference>
<evidence type="ECO:0000313" key="5">
    <source>
        <dbReference type="Proteomes" id="UP000483286"/>
    </source>
</evidence>
<dbReference type="PROSITE" id="PS51841">
    <property type="entry name" value="LTD"/>
    <property type="match status" value="1"/>
</dbReference>
<dbReference type="RefSeq" id="WP_157457256.1">
    <property type="nucleotide sequence ID" value="NZ_WQLB01000001.1"/>
</dbReference>
<feature type="signal peptide" evidence="2">
    <location>
        <begin position="1"/>
        <end position="26"/>
    </location>
</feature>
<proteinExistence type="predicted"/>
<feature type="compositionally biased region" description="Pro residues" evidence="1">
    <location>
        <begin position="24"/>
        <end position="44"/>
    </location>
</feature>
<gene>
    <name evidence="4" type="ORF">GO986_00385</name>
</gene>
<dbReference type="Proteomes" id="UP000483286">
    <property type="component" value="Unassembled WGS sequence"/>
</dbReference>
<dbReference type="AlphaFoldDB" id="A0A7C9HPH3"/>
<name>A0A7C9HPH3_9DEIO</name>
<reference evidence="4 5" key="1">
    <citation type="submission" date="2019-12" db="EMBL/GenBank/DDBJ databases">
        <title>Deinococcus sp. HMF7620 Genome sequencing and assembly.</title>
        <authorList>
            <person name="Kang H."/>
            <person name="Kim H."/>
            <person name="Joh K."/>
        </authorList>
    </citation>
    <scope>NUCLEOTIDE SEQUENCE [LARGE SCALE GENOMIC DNA]</scope>
    <source>
        <strain evidence="4 5">HMF7620</strain>
    </source>
</reference>
<dbReference type="PROSITE" id="PS51257">
    <property type="entry name" value="PROKAR_LIPOPROTEIN"/>
    <property type="match status" value="1"/>
</dbReference>